<keyword evidence="4" id="KW-0614">Plasmid</keyword>
<dbReference type="InterPro" id="IPR059020">
    <property type="entry name" value="CapW_CTD"/>
</dbReference>
<dbReference type="RefSeq" id="WP_014199733.1">
    <property type="nucleotide sequence ID" value="NC_016596.1"/>
</dbReference>
<dbReference type="PANTHER" id="PTHR34580">
    <property type="match status" value="1"/>
</dbReference>
<evidence type="ECO:0008006" key="6">
    <source>
        <dbReference type="Google" id="ProtNLM"/>
    </source>
</evidence>
<dbReference type="InterPro" id="IPR026881">
    <property type="entry name" value="WYL_dom"/>
</dbReference>
<protein>
    <recommendedName>
        <fullName evidence="6">WYL domain-containing protein</fullName>
    </recommendedName>
</protein>
<dbReference type="PROSITE" id="PS52050">
    <property type="entry name" value="WYL"/>
    <property type="match status" value="1"/>
</dbReference>
<evidence type="ECO:0000259" key="3">
    <source>
        <dbReference type="Pfam" id="PF26109"/>
    </source>
</evidence>
<evidence type="ECO:0000313" key="4">
    <source>
        <dbReference type="EMBL" id="CCD03231.1"/>
    </source>
</evidence>
<organism evidence="4 5">
    <name type="scientific">Azospirillum baldaniorum</name>
    <dbReference type="NCBI Taxonomy" id="1064539"/>
    <lineage>
        <taxon>Bacteria</taxon>
        <taxon>Pseudomonadati</taxon>
        <taxon>Pseudomonadota</taxon>
        <taxon>Alphaproteobacteria</taxon>
        <taxon>Rhodospirillales</taxon>
        <taxon>Azospirillaceae</taxon>
        <taxon>Azospirillum</taxon>
    </lineage>
</organism>
<dbReference type="Pfam" id="PF13280">
    <property type="entry name" value="WYL"/>
    <property type="match status" value="1"/>
</dbReference>
<dbReference type="Pfam" id="PF26109">
    <property type="entry name" value="WHD_BrxR"/>
    <property type="match status" value="1"/>
</dbReference>
<dbReference type="Proteomes" id="UP000007319">
    <property type="component" value="Plasmid AZOBR_p4"/>
</dbReference>
<dbReference type="AlphaFoldDB" id="A0A9P1K0E8"/>
<reference evidence="4 5" key="1">
    <citation type="journal article" date="2011" name="PLoS Genet.">
        <title>Azospirillum genomes reveal transition of bacteria from aquatic to terrestrial environments.</title>
        <authorList>
            <person name="Wisniewski-Dye F."/>
            <person name="Borziak K."/>
            <person name="Khalsa-Moyers G."/>
            <person name="Alexandre G."/>
            <person name="Sukharnikov L.O."/>
            <person name="Wuichet K."/>
            <person name="Hurst G.B."/>
            <person name="McDonald W.H."/>
            <person name="Robertson J.S."/>
            <person name="Barbe V."/>
            <person name="Calteau A."/>
            <person name="Rouy Z."/>
            <person name="Mangenot S."/>
            <person name="Prigent-Combaret C."/>
            <person name="Normand P."/>
            <person name="Boyer M."/>
            <person name="Siguier P."/>
            <person name="Dessaux Y."/>
            <person name="Elmerich C."/>
            <person name="Condemine G."/>
            <person name="Krishnen G."/>
            <person name="Kennedy I."/>
            <person name="Paterson A.H."/>
            <person name="Gonzalez V."/>
            <person name="Mavingui P."/>
            <person name="Zhulin I.B."/>
        </authorList>
    </citation>
    <scope>NUCLEOTIDE SEQUENCE [LARGE SCALE GENOMIC DNA]</scope>
    <source>
        <strain evidence="4 5">Sp245</strain>
    </source>
</reference>
<dbReference type="Pfam" id="PF26107">
    <property type="entry name" value="BrxR_CTD"/>
    <property type="match status" value="1"/>
</dbReference>
<dbReference type="InterPro" id="IPR016634">
    <property type="entry name" value="CapW-like"/>
</dbReference>
<proteinExistence type="predicted"/>
<feature type="domain" description="WYL" evidence="1">
    <location>
        <begin position="126"/>
        <end position="192"/>
    </location>
</feature>
<dbReference type="KEGG" id="abs:AZOBR_p430010"/>
<evidence type="ECO:0000259" key="2">
    <source>
        <dbReference type="Pfam" id="PF26107"/>
    </source>
</evidence>
<dbReference type="InterPro" id="IPR059019">
    <property type="entry name" value="WHD_CapW"/>
</dbReference>
<gene>
    <name evidence="4" type="ORF">AZOBR_p430010</name>
</gene>
<feature type="domain" description="DNA-binding transcriptional repressor CapW winged helix-turn-helix" evidence="3">
    <location>
        <begin position="13"/>
        <end position="92"/>
    </location>
</feature>
<sequence length="292" mass="33080">MDEGRTNLRWGIKRRLEFIEFRLFWEGHVNRSDIVNAFGVSIPQASTDLNRYLDIAPANMAYDKSAKAYVRGPDFSPRFLSPDADRYLAQLRSVSDGILDQGETWIGQLPGLGATPALVRSVNPKVLRAVIAAIRRGEALEILYQSMSQPEPRWRWIAPHAIGFDGFRWHARAHSEGDDTFKDFVLSRILETRAIRPATADGNADLDWIEDVVLEIAPHPGLSPSQQRTIALDYGMTEGKSKVRVRRALLYYALKRLGLDTAPDARRPQDQHIVLINRDEVDSLTHKREESV</sequence>
<accession>A0A9P1K0E8</accession>
<evidence type="ECO:0000313" key="5">
    <source>
        <dbReference type="Proteomes" id="UP000007319"/>
    </source>
</evidence>
<dbReference type="InterPro" id="IPR051534">
    <property type="entry name" value="CBASS_pafABC_assoc_protein"/>
</dbReference>
<dbReference type="EMBL" id="HE577331">
    <property type="protein sequence ID" value="CCD03231.1"/>
    <property type="molecule type" value="Genomic_DNA"/>
</dbReference>
<evidence type="ECO:0000259" key="1">
    <source>
        <dbReference type="Pfam" id="PF13280"/>
    </source>
</evidence>
<name>A0A9P1K0E8_9PROT</name>
<geneLocation type="plasmid" evidence="4 5">
    <name>AZOBR_p4</name>
</geneLocation>
<dbReference type="PANTHER" id="PTHR34580:SF3">
    <property type="entry name" value="PROTEIN PAFB"/>
    <property type="match status" value="1"/>
</dbReference>
<feature type="domain" description="DNA-binding transcriptional repressor CapW C-terminal dimerisation" evidence="2">
    <location>
        <begin position="212"/>
        <end position="281"/>
    </location>
</feature>
<dbReference type="PIRSF" id="PIRSF015558">
    <property type="entry name" value="Txn_reg_DeoR_prd"/>
    <property type="match status" value="1"/>
</dbReference>
<keyword evidence="5" id="KW-1185">Reference proteome</keyword>